<dbReference type="Pfam" id="PF24627">
    <property type="entry name" value="PUMA_CC"/>
    <property type="match status" value="1"/>
</dbReference>
<feature type="domain" description="PUMA/OVT1 coiled-coil region" evidence="3">
    <location>
        <begin position="215"/>
        <end position="285"/>
    </location>
</feature>
<evidence type="ECO:0000256" key="2">
    <source>
        <dbReference type="SAM" id="Phobius"/>
    </source>
</evidence>
<dbReference type="SUPFAM" id="SSF57997">
    <property type="entry name" value="Tropomyosin"/>
    <property type="match status" value="1"/>
</dbReference>
<evidence type="ECO:0000259" key="3">
    <source>
        <dbReference type="Pfam" id="PF24627"/>
    </source>
</evidence>
<dbReference type="OrthoDB" id="9049204at2759"/>
<dbReference type="OMA" id="QRDSCQK"/>
<evidence type="ECO:0000313" key="4">
    <source>
        <dbReference type="Proteomes" id="UP000695026"/>
    </source>
</evidence>
<accession>A0A9F2R797</accession>
<dbReference type="AlphaFoldDB" id="A0A9F2R797"/>
<feature type="coiled-coil region" evidence="1">
    <location>
        <begin position="66"/>
        <end position="309"/>
    </location>
</feature>
<sequence length="363" mass="42270">MGGFVSYSRLSTVMENLKEHSPWHFYWTWVRNYFGFILVTVILLSLLIIEYSRAPPEPDTKCPEDQATLHDTISQLEAENRSLKKQLAMMEKEKQRVKKVMDQTLEKTLQLLEKTKEEGEGLSKQLSVSNQSLVETRRLLEQAKKEGQSLQSQLEIAKEDLQKTQQQQDSCQKQLAEATSTEAQLAMEKAKEKMENATKQNLEKTRQLLEKAEQDNQGLQKQLAISNRTLAETEHLLEKATKDIRGLQTQLKTTSQNHRESQEHLDSCQNQLHTLEERLRSLDNEAKQIQNLHDEISNLQLKVKKEQELRYTFQNERDRCWNQISYQQKKCSIEDVLDWSIVGWGIGILVLFFCCVACCRQEK</sequence>
<evidence type="ECO:0000256" key="1">
    <source>
        <dbReference type="SAM" id="Coils"/>
    </source>
</evidence>
<keyword evidence="2" id="KW-0812">Transmembrane</keyword>
<protein>
    <submittedName>
        <fullName evidence="5">Tropomyosin-like</fullName>
    </submittedName>
</protein>
<name>A0A9F2R797_PYTBI</name>
<feature type="transmembrane region" description="Helical" evidence="2">
    <location>
        <begin position="339"/>
        <end position="359"/>
    </location>
</feature>
<reference evidence="5" key="1">
    <citation type="submission" date="2025-08" db="UniProtKB">
        <authorList>
            <consortium name="RefSeq"/>
        </authorList>
    </citation>
    <scope>IDENTIFICATION</scope>
    <source>
        <tissue evidence="5">Liver</tissue>
    </source>
</reference>
<feature type="transmembrane region" description="Helical" evidence="2">
    <location>
        <begin position="33"/>
        <end position="52"/>
    </location>
</feature>
<dbReference type="Proteomes" id="UP000695026">
    <property type="component" value="Unplaced"/>
</dbReference>
<keyword evidence="4" id="KW-1185">Reference proteome</keyword>
<dbReference type="GeneID" id="103052233"/>
<keyword evidence="2" id="KW-1133">Transmembrane helix</keyword>
<dbReference type="KEGG" id="pbi:103052233"/>
<keyword evidence="1" id="KW-0175">Coiled coil</keyword>
<evidence type="ECO:0000313" key="5">
    <source>
        <dbReference type="RefSeq" id="XP_007437948.1"/>
    </source>
</evidence>
<keyword evidence="2" id="KW-0472">Membrane</keyword>
<dbReference type="RefSeq" id="XP_007437948.1">
    <property type="nucleotide sequence ID" value="XM_007437886.2"/>
</dbReference>
<gene>
    <name evidence="5" type="primary">LOC103052233</name>
</gene>
<dbReference type="InterPro" id="IPR057531">
    <property type="entry name" value="PUMA/OVT1_CC"/>
</dbReference>
<organism evidence="4 5">
    <name type="scientific">Python bivittatus</name>
    <name type="common">Burmese python</name>
    <name type="synonym">Python molurus bivittatus</name>
    <dbReference type="NCBI Taxonomy" id="176946"/>
    <lineage>
        <taxon>Eukaryota</taxon>
        <taxon>Metazoa</taxon>
        <taxon>Chordata</taxon>
        <taxon>Craniata</taxon>
        <taxon>Vertebrata</taxon>
        <taxon>Euteleostomi</taxon>
        <taxon>Lepidosauria</taxon>
        <taxon>Squamata</taxon>
        <taxon>Bifurcata</taxon>
        <taxon>Unidentata</taxon>
        <taxon>Episquamata</taxon>
        <taxon>Toxicofera</taxon>
        <taxon>Serpentes</taxon>
        <taxon>Henophidia</taxon>
        <taxon>Pythonidae</taxon>
        <taxon>Python</taxon>
    </lineage>
</organism>
<proteinExistence type="predicted"/>